<reference evidence="4" key="1">
    <citation type="submission" date="2024-06" db="EMBL/GenBank/DDBJ databases">
        <authorList>
            <person name="Ryan C."/>
        </authorList>
    </citation>
    <scope>NUCLEOTIDE SEQUENCE [LARGE SCALE GENOMIC DNA]</scope>
</reference>
<evidence type="ECO:0000259" key="2">
    <source>
        <dbReference type="Pfam" id="PF23635"/>
    </source>
</evidence>
<dbReference type="InterPro" id="IPR056594">
    <property type="entry name" value="AT5G49610-like_b-prop"/>
</dbReference>
<organism evidence="3 4">
    <name type="scientific">Urochloa decumbens</name>
    <dbReference type="NCBI Taxonomy" id="240449"/>
    <lineage>
        <taxon>Eukaryota</taxon>
        <taxon>Viridiplantae</taxon>
        <taxon>Streptophyta</taxon>
        <taxon>Embryophyta</taxon>
        <taxon>Tracheophyta</taxon>
        <taxon>Spermatophyta</taxon>
        <taxon>Magnoliopsida</taxon>
        <taxon>Liliopsida</taxon>
        <taxon>Poales</taxon>
        <taxon>Poaceae</taxon>
        <taxon>PACMAD clade</taxon>
        <taxon>Panicoideae</taxon>
        <taxon>Panicodae</taxon>
        <taxon>Paniceae</taxon>
        <taxon>Melinidinae</taxon>
        <taxon>Urochloa</taxon>
    </lineage>
</organism>
<gene>
    <name evidence="3" type="ORF">URODEC1_LOCUS114501</name>
</gene>
<feature type="domain" description="F-box protein AT5G49610-like beta-propeller" evidence="2">
    <location>
        <begin position="100"/>
        <end position="339"/>
    </location>
</feature>
<reference evidence="3 4" key="2">
    <citation type="submission" date="2024-10" db="EMBL/GenBank/DDBJ databases">
        <authorList>
            <person name="Ryan C."/>
        </authorList>
    </citation>
    <scope>NUCLEOTIDE SEQUENCE [LARGE SCALE GENOMIC DNA]</scope>
</reference>
<protein>
    <recommendedName>
        <fullName evidence="5">F-box domain-containing protein</fullName>
    </recommendedName>
</protein>
<evidence type="ECO:0000313" key="3">
    <source>
        <dbReference type="EMBL" id="CAL5091684.1"/>
    </source>
</evidence>
<dbReference type="PANTHER" id="PTHR32133:SF291">
    <property type="entry name" value="F-BOX DOMAIN-CONTAINING PROTEIN"/>
    <property type="match status" value="1"/>
</dbReference>
<dbReference type="Pfam" id="PF00646">
    <property type="entry name" value="F-box"/>
    <property type="match status" value="1"/>
</dbReference>
<name>A0ABC9GBI6_9POAL</name>
<dbReference type="PANTHER" id="PTHR32133">
    <property type="entry name" value="OS07G0120400 PROTEIN"/>
    <property type="match status" value="1"/>
</dbReference>
<keyword evidence="4" id="KW-1185">Reference proteome</keyword>
<feature type="domain" description="F-box" evidence="1">
    <location>
        <begin position="12"/>
        <end position="50"/>
    </location>
</feature>
<dbReference type="InterPro" id="IPR001810">
    <property type="entry name" value="F-box_dom"/>
</dbReference>
<evidence type="ECO:0008006" key="5">
    <source>
        <dbReference type="Google" id="ProtNLM"/>
    </source>
</evidence>
<dbReference type="Proteomes" id="UP001497457">
    <property type="component" value="Chromosome 8b"/>
</dbReference>
<dbReference type="Pfam" id="PF23635">
    <property type="entry name" value="Beta-prop_AT5G49610-like"/>
    <property type="match status" value="1"/>
</dbReference>
<dbReference type="SUPFAM" id="SSF81383">
    <property type="entry name" value="F-box domain"/>
    <property type="match status" value="1"/>
</dbReference>
<dbReference type="InterPro" id="IPR036047">
    <property type="entry name" value="F-box-like_dom_sf"/>
</dbReference>
<proteinExistence type="predicted"/>
<sequence>MAPPRLPPEMIHDVAEEILIRVPPDEPADLVRASLVCKLWLRIASYPAFLRRYRAFHRGAPLIGFFYNNAKEKEPAPRFVSTTAASPLPPAYDDPCDEWVHDCRHGRVLLENNSRNFVVWDPITGNREELPATYMLRICYTAMVLCAVAGCDHRDCRGGPFHVFYVCIDQTANHSTRARVYSSEARAWSTTVTSHIDRVFYLSMVRAALIGDGIYCVIEPGVVILKYDLVKHCFSFIETPTFFRKRPVLMQNEDGSLGLASVRDSRLHLWSRMVNQEGIAEWVQWRVIELEKILPVDKPLIKAKVIGFAEGVDVLFMSTDVGVFMYELKSRRVRKISGPRKYYSVLPLHIVIARGNINRYYMSTIKLCLLQLVLSC</sequence>
<dbReference type="AlphaFoldDB" id="A0ABC9GBI6"/>
<evidence type="ECO:0000313" key="4">
    <source>
        <dbReference type="Proteomes" id="UP001497457"/>
    </source>
</evidence>
<accession>A0ABC9GBI6</accession>
<dbReference type="EMBL" id="OZ075118">
    <property type="protein sequence ID" value="CAL5091684.1"/>
    <property type="molecule type" value="Genomic_DNA"/>
</dbReference>
<evidence type="ECO:0000259" key="1">
    <source>
        <dbReference type="Pfam" id="PF00646"/>
    </source>
</evidence>